<gene>
    <name evidence="6" type="ORF">CINC_LOCUS398</name>
</gene>
<dbReference type="InterPro" id="IPR009003">
    <property type="entry name" value="Peptidase_S1_PA"/>
</dbReference>
<proteinExistence type="predicted"/>
<keyword evidence="3" id="KW-0720">Serine protease</keyword>
<dbReference type="InterPro" id="IPR050430">
    <property type="entry name" value="Peptidase_S1"/>
</dbReference>
<reference evidence="6" key="1">
    <citation type="submission" date="2021-12" db="EMBL/GenBank/DDBJ databases">
        <authorList>
            <person name="King R."/>
        </authorList>
    </citation>
    <scope>NUCLEOTIDE SEQUENCE</scope>
</reference>
<keyword evidence="1" id="KW-0645">Protease</keyword>
<evidence type="ECO:0000256" key="2">
    <source>
        <dbReference type="ARBA" id="ARBA00022801"/>
    </source>
</evidence>
<dbReference type="GO" id="GO:0004252">
    <property type="term" value="F:serine-type endopeptidase activity"/>
    <property type="evidence" value="ECO:0007669"/>
    <property type="project" value="InterPro"/>
</dbReference>
<dbReference type="EMBL" id="LR824004">
    <property type="protein sequence ID" value="CAD0194102.1"/>
    <property type="molecule type" value="Genomic_DNA"/>
</dbReference>
<dbReference type="InterPro" id="IPR043504">
    <property type="entry name" value="Peptidase_S1_PA_chymotrypsin"/>
</dbReference>
<evidence type="ECO:0000313" key="6">
    <source>
        <dbReference type="EMBL" id="CAD0194102.1"/>
    </source>
</evidence>
<dbReference type="SMART" id="SM00020">
    <property type="entry name" value="Tryp_SPc"/>
    <property type="match status" value="1"/>
</dbReference>
<accession>A0A9N8PY60</accession>
<dbReference type="AlphaFoldDB" id="A0A9N8PY60"/>
<sequence length="415" mass="47818">MASYGRDKNINLCKINMRVEVFKGMRVAIREHPYIASVRRDLAHYCMATMLTKNVFVTVAHPLIDIPIFEFTVVVGENYSDRGSGLLTVTLIIIHELFDRYTLANDVALIRVYEDTAYRCSVKSIQLVHPRIPLYDARAFVTGWGRCDRTGRELCLPRSTKFTPGEKLDPMLRSVSFIMKDPNPYCEGYRQNGVNLLPGMLCLGQAREENKMAPCLAAPGAPLVVEAHLAGVLSWGYGCGYDNDLPLIYTNMQYHQPWFLHNIPILRHITHDNLSILFEAKRAYVMSMWLIMTRIHPPPPLVVQDKPLEMLKLDRELAKIRGNVYDLRDFIFNGIHHLYKVRLYQILRQRIRERLVLEKLRDKLHRPTPQPFLNVSVEKEHVIAKDSDKFKPVEAVKILSEPEKTETDSENSYGD</sequence>
<evidence type="ECO:0000259" key="5">
    <source>
        <dbReference type="PROSITE" id="PS50240"/>
    </source>
</evidence>
<dbReference type="PANTHER" id="PTHR24276">
    <property type="entry name" value="POLYSERASE-RELATED"/>
    <property type="match status" value="1"/>
</dbReference>
<feature type="domain" description="Peptidase S1" evidence="5">
    <location>
        <begin position="21"/>
        <end position="264"/>
    </location>
</feature>
<keyword evidence="2" id="KW-0378">Hydrolase</keyword>
<evidence type="ECO:0000256" key="3">
    <source>
        <dbReference type="ARBA" id="ARBA00022825"/>
    </source>
</evidence>
<keyword evidence="4" id="KW-1015">Disulfide bond</keyword>
<evidence type="ECO:0000256" key="1">
    <source>
        <dbReference type="ARBA" id="ARBA00022670"/>
    </source>
</evidence>
<dbReference type="PROSITE" id="PS50240">
    <property type="entry name" value="TRYPSIN_DOM"/>
    <property type="match status" value="1"/>
</dbReference>
<dbReference type="Pfam" id="PF00089">
    <property type="entry name" value="Trypsin"/>
    <property type="match status" value="1"/>
</dbReference>
<evidence type="ECO:0000256" key="4">
    <source>
        <dbReference type="ARBA" id="ARBA00023157"/>
    </source>
</evidence>
<name>A0A9N8PY60_CHRIL</name>
<dbReference type="SUPFAM" id="SSF50494">
    <property type="entry name" value="Trypsin-like serine proteases"/>
    <property type="match status" value="1"/>
</dbReference>
<dbReference type="InterPro" id="IPR001254">
    <property type="entry name" value="Trypsin_dom"/>
</dbReference>
<dbReference type="PANTHER" id="PTHR24276:SF91">
    <property type="entry name" value="AT26814P-RELATED"/>
    <property type="match status" value="1"/>
</dbReference>
<dbReference type="Proteomes" id="UP001154114">
    <property type="component" value="Chromosome 1"/>
</dbReference>
<dbReference type="OrthoDB" id="6261922at2759"/>
<protein>
    <recommendedName>
        <fullName evidence="5">Peptidase S1 domain-containing protein</fullName>
    </recommendedName>
</protein>
<dbReference type="GO" id="GO:0006508">
    <property type="term" value="P:proteolysis"/>
    <property type="evidence" value="ECO:0007669"/>
    <property type="project" value="UniProtKB-KW"/>
</dbReference>
<organism evidence="6 7">
    <name type="scientific">Chrysodeixis includens</name>
    <name type="common">Soybean looper</name>
    <name type="synonym">Pseudoplusia includens</name>
    <dbReference type="NCBI Taxonomy" id="689277"/>
    <lineage>
        <taxon>Eukaryota</taxon>
        <taxon>Metazoa</taxon>
        <taxon>Ecdysozoa</taxon>
        <taxon>Arthropoda</taxon>
        <taxon>Hexapoda</taxon>
        <taxon>Insecta</taxon>
        <taxon>Pterygota</taxon>
        <taxon>Neoptera</taxon>
        <taxon>Endopterygota</taxon>
        <taxon>Lepidoptera</taxon>
        <taxon>Glossata</taxon>
        <taxon>Ditrysia</taxon>
        <taxon>Noctuoidea</taxon>
        <taxon>Noctuidae</taxon>
        <taxon>Plusiinae</taxon>
        <taxon>Chrysodeixis</taxon>
    </lineage>
</organism>
<dbReference type="Gene3D" id="2.40.10.10">
    <property type="entry name" value="Trypsin-like serine proteases"/>
    <property type="match status" value="1"/>
</dbReference>
<keyword evidence="7" id="KW-1185">Reference proteome</keyword>
<evidence type="ECO:0000313" key="7">
    <source>
        <dbReference type="Proteomes" id="UP001154114"/>
    </source>
</evidence>